<evidence type="ECO:0000256" key="1">
    <source>
        <dbReference type="SAM" id="MobiDB-lite"/>
    </source>
</evidence>
<reference evidence="2" key="1">
    <citation type="submission" date="2016-06" db="EMBL/GenBank/DDBJ databases">
        <title>Draft Genome sequence of the fungus Inonotus baumii.</title>
        <authorList>
            <person name="Zhu H."/>
            <person name="Lin W."/>
        </authorList>
    </citation>
    <scope>NUCLEOTIDE SEQUENCE</scope>
    <source>
        <strain evidence="2">821</strain>
    </source>
</reference>
<accession>A0A9Q5HX09</accession>
<protein>
    <submittedName>
        <fullName evidence="2">Uncharacterized protein</fullName>
    </submittedName>
</protein>
<dbReference type="InterPro" id="IPR053030">
    <property type="entry name" value="Ribosomal_biogenesis_FAF1-like"/>
</dbReference>
<evidence type="ECO:0000313" key="2">
    <source>
        <dbReference type="EMBL" id="OCB87501.1"/>
    </source>
</evidence>
<proteinExistence type="predicted"/>
<dbReference type="OrthoDB" id="5556956at2759"/>
<gene>
    <name evidence="2" type="ORF">A7U60_g5406</name>
</gene>
<feature type="compositionally biased region" description="Basic residues" evidence="1">
    <location>
        <begin position="312"/>
        <end position="325"/>
    </location>
</feature>
<feature type="region of interest" description="Disordered" evidence="1">
    <location>
        <begin position="300"/>
        <end position="325"/>
    </location>
</feature>
<keyword evidence="3" id="KW-1185">Reference proteome</keyword>
<dbReference type="Proteomes" id="UP000757232">
    <property type="component" value="Unassembled WGS sequence"/>
</dbReference>
<dbReference type="EMBL" id="LNZH02000191">
    <property type="protein sequence ID" value="OCB87501.1"/>
    <property type="molecule type" value="Genomic_DNA"/>
</dbReference>
<feature type="compositionally biased region" description="Acidic residues" evidence="1">
    <location>
        <begin position="56"/>
        <end position="91"/>
    </location>
</feature>
<dbReference type="PANTHER" id="PTHR28096:SF1">
    <property type="entry name" value="PROTEIN FAF1"/>
    <property type="match status" value="1"/>
</dbReference>
<feature type="compositionally biased region" description="Basic and acidic residues" evidence="1">
    <location>
        <begin position="92"/>
        <end position="109"/>
    </location>
</feature>
<dbReference type="AlphaFoldDB" id="A0A9Q5HX09"/>
<sequence length="325" mass="36557">MTQTNEEITDYNKEDLLALLQAHGQDFLSSFGSLPQSSSQPSRKRRKLEPKASNSDADESSDDESTGFDMSSEEDDSDDGDYSEEMNDEEDEQRHDDEFRSDTLQRKQPEVVVFSGGTQSTGTKMSKYQAKSFMSSKVSKLRQEVNEAGTNENGDDDSELEEERTNVQNDKLLHKLVHTQLLSGSLNHELDLTPAQRRKALDGRVMEIAGNAKLGKGESIVRQEERKKAAKKVRMGLERKVDERRRKAVEEAKDLGNYHRSIKHLFEADEKKRSDRRKRERGLKLGVGKFSGGVLKLSRDDIASVRGNARPTRGKGAGRKGPGRK</sequence>
<evidence type="ECO:0000313" key="3">
    <source>
        <dbReference type="Proteomes" id="UP000757232"/>
    </source>
</evidence>
<feature type="region of interest" description="Disordered" evidence="1">
    <location>
        <begin position="139"/>
        <end position="165"/>
    </location>
</feature>
<feature type="compositionally biased region" description="Polar residues" evidence="1">
    <location>
        <begin position="116"/>
        <end position="126"/>
    </location>
</feature>
<feature type="compositionally biased region" description="Low complexity" evidence="1">
    <location>
        <begin position="28"/>
        <end position="41"/>
    </location>
</feature>
<dbReference type="GO" id="GO:0005730">
    <property type="term" value="C:nucleolus"/>
    <property type="evidence" value="ECO:0007669"/>
    <property type="project" value="TreeGrafter"/>
</dbReference>
<feature type="region of interest" description="Disordered" evidence="1">
    <location>
        <begin position="28"/>
        <end position="127"/>
    </location>
</feature>
<feature type="compositionally biased region" description="Acidic residues" evidence="1">
    <location>
        <begin position="153"/>
        <end position="162"/>
    </location>
</feature>
<name>A0A9Q5HX09_SANBA</name>
<organism evidence="2 3">
    <name type="scientific">Sanghuangporus baumii</name>
    <name type="common">Phellinus baumii</name>
    <dbReference type="NCBI Taxonomy" id="108892"/>
    <lineage>
        <taxon>Eukaryota</taxon>
        <taxon>Fungi</taxon>
        <taxon>Dikarya</taxon>
        <taxon>Basidiomycota</taxon>
        <taxon>Agaricomycotina</taxon>
        <taxon>Agaricomycetes</taxon>
        <taxon>Hymenochaetales</taxon>
        <taxon>Hymenochaetaceae</taxon>
        <taxon>Sanghuangporus</taxon>
    </lineage>
</organism>
<dbReference type="PANTHER" id="PTHR28096">
    <property type="entry name" value="PROTEIN FAF1"/>
    <property type="match status" value="1"/>
</dbReference>
<dbReference type="GO" id="GO:0000462">
    <property type="term" value="P:maturation of SSU-rRNA from tricistronic rRNA transcript (SSU-rRNA, 5.8S rRNA, LSU-rRNA)"/>
    <property type="evidence" value="ECO:0007669"/>
    <property type="project" value="TreeGrafter"/>
</dbReference>
<comment type="caution">
    <text evidence="2">The sequence shown here is derived from an EMBL/GenBank/DDBJ whole genome shotgun (WGS) entry which is preliminary data.</text>
</comment>